<evidence type="ECO:0000313" key="5">
    <source>
        <dbReference type="EMBL" id="BAD42339.1"/>
    </source>
</evidence>
<feature type="region of interest" description="Disordered" evidence="3">
    <location>
        <begin position="30"/>
        <end position="65"/>
    </location>
</feature>
<feature type="compositionally biased region" description="Gly residues" evidence="3">
    <location>
        <begin position="170"/>
        <end position="180"/>
    </location>
</feature>
<feature type="domain" description="GHMP kinase N-terminal" evidence="4">
    <location>
        <begin position="471"/>
        <end position="555"/>
    </location>
</feature>
<dbReference type="Gene3D" id="3.30.70.890">
    <property type="entry name" value="GHMP kinase, C-terminal domain"/>
    <property type="match status" value="1"/>
</dbReference>
<feature type="compositionally biased region" description="Low complexity" evidence="3">
    <location>
        <begin position="48"/>
        <end position="65"/>
    </location>
</feature>
<feature type="compositionally biased region" description="Gly residues" evidence="3">
    <location>
        <begin position="38"/>
        <end position="47"/>
    </location>
</feature>
<gene>
    <name evidence="5" type="primary">Akl</name>
</gene>
<protein>
    <submittedName>
        <fullName evidence="5">Arabinose kinase-like protein</fullName>
    </submittedName>
</protein>
<dbReference type="PANTHER" id="PTHR10457:SF35">
    <property type="entry name" value="L-ARABINOKINASE"/>
    <property type="match status" value="1"/>
</dbReference>
<keyword evidence="1" id="KW-0547">Nucleotide-binding</keyword>
<dbReference type="EMBL" id="AB125314">
    <property type="protein sequence ID" value="BAD42339.1"/>
    <property type="molecule type" value="Genomic_DNA"/>
</dbReference>
<dbReference type="AlphaFoldDB" id="Q68BK4"/>
<dbReference type="PRINTS" id="PR00959">
    <property type="entry name" value="MEVGALKINASE"/>
</dbReference>
<dbReference type="SUPFAM" id="SSF55060">
    <property type="entry name" value="GHMP Kinase, C-terminal domain"/>
    <property type="match status" value="1"/>
</dbReference>
<feature type="non-terminal residue" evidence="5">
    <location>
        <position position="1"/>
    </location>
</feature>
<dbReference type="Pfam" id="PF00288">
    <property type="entry name" value="GHMP_kinases_N"/>
    <property type="match status" value="1"/>
</dbReference>
<dbReference type="SUPFAM" id="SSF54211">
    <property type="entry name" value="Ribosomal protein S5 domain 2-like"/>
    <property type="match status" value="1"/>
</dbReference>
<evidence type="ECO:0000256" key="3">
    <source>
        <dbReference type="SAM" id="MobiDB-lite"/>
    </source>
</evidence>
<dbReference type="GO" id="GO:0006012">
    <property type="term" value="P:galactose metabolic process"/>
    <property type="evidence" value="ECO:0007669"/>
    <property type="project" value="TreeGrafter"/>
</dbReference>
<keyword evidence="5" id="KW-0418">Kinase</keyword>
<dbReference type="InterPro" id="IPR006204">
    <property type="entry name" value="GHMP_kinase_N_dom"/>
</dbReference>
<accession>Q68BK4</accession>
<dbReference type="InterPro" id="IPR014721">
    <property type="entry name" value="Ribsml_uS5_D2-typ_fold_subgr"/>
</dbReference>
<organism evidence="5">
    <name type="scientific">Nannochloris bacillaris</name>
    <name type="common">Green alga</name>
    <dbReference type="NCBI Taxonomy" id="76111"/>
    <lineage>
        <taxon>Eukaryota</taxon>
        <taxon>Viridiplantae</taxon>
        <taxon>Chlorophyta</taxon>
        <taxon>core chlorophytes</taxon>
        <taxon>Trebouxiophyceae</taxon>
        <taxon>Chlorellales</taxon>
        <taxon>Chlorellaceae</taxon>
        <taxon>Nannochloris</taxon>
    </lineage>
</organism>
<dbReference type="GO" id="GO:0005524">
    <property type="term" value="F:ATP binding"/>
    <property type="evidence" value="ECO:0007669"/>
    <property type="project" value="UniProtKB-KW"/>
</dbReference>
<feature type="region of interest" description="Disordered" evidence="3">
    <location>
        <begin position="146"/>
        <end position="193"/>
    </location>
</feature>
<evidence type="ECO:0000256" key="2">
    <source>
        <dbReference type="ARBA" id="ARBA00022840"/>
    </source>
</evidence>
<sequence>KPCYNYPTNGAEVVAEEVIQIAHAFRQNRINSSERGGDGGGGGGGGFLFSSPQSSPLSPTAGAGAASPGLQYLSVPVGRTFSGAGAGIITSPRRGLGPAGAAAGATSTTTAAGLTAIGTPLKHPGQSRLRDAIAWGYSMARPRSRDASDVPEWYTRGQLPSSTTTTHSTGSGGGGGGGGDILPASTSTTTSSTVPTSSCISLQYIESIFDIQKQSPSIFLDQFPDTLRFLSLLGALEDRAAVETTPLTTFATSTSTGITGNKSLNSSSIGGTGEATATTGATTETAPSATAGHSKIKSTIEETLVLPELRAAAGLFLRDETIQITRAPGRLDVMGGIADYSGSTVLQMPIAEAAHVALQLQSPRKQRLWRHMHHRHQQTGTPSTTTTAATVTATAGEVGGKEESSLHPSLPPALRIVSLNADATNRGPAFDMDLHELLTQDGESPISYLKAREYFQKDPALTWAAYIAGGIVVLMREKGMKLRGEGIAMLVSSEVPEGKGVSSSAAVEVAAMSAIAAAHNIHLTGRELAILCQKVENLIVGAPCGVMDQMASSLGEAGWLLALRCQPAEVEKPVHIPNQLKFWGIDSGIRHSVGGSDYSAVRIGAFMGLKILNSYQNTTITEEKEEEKETAAAAAAAAAAAVEYLAKIPPSAFRYRLERKLPETLTGGEFLDTYGAHIDTVTQVDRNQKYAVRVPTGHPIYENFRVLCFRQALAAEGTSSRQQLEVLGELMLQSHSSYSACGLGSEGTDKLVALVLEEKLTAEAEGREPAVYGAKITGGGCGGTVCVLSTADEAGEAAVKRITARYEAETGHAPYIFEGTSQGAAQFGAIQVRRRRLEADMHSK</sequence>
<evidence type="ECO:0000259" key="4">
    <source>
        <dbReference type="Pfam" id="PF00288"/>
    </source>
</evidence>
<feature type="region of interest" description="Disordered" evidence="3">
    <location>
        <begin position="262"/>
        <end position="294"/>
    </location>
</feature>
<reference evidence="5" key="1">
    <citation type="journal article" date="2005" name="Phycol. Res.">
        <title>Isolation and molecular characterization of rbcS in the unicellular green alga Nannochloris bacillaris (Chlorophyta, Trebouxiophyceae).</title>
        <authorList>
            <person name="Yamazaki T."/>
            <person name="Yamamot M."/>
            <person name="Sakamoto W."/>
            <person name="Kawano S."/>
        </authorList>
    </citation>
    <scope>NUCLEOTIDE SEQUENCE</scope>
</reference>
<feature type="compositionally biased region" description="Low complexity" evidence="3">
    <location>
        <begin position="274"/>
        <end position="292"/>
    </location>
</feature>
<proteinExistence type="predicted"/>
<keyword evidence="5" id="KW-0808">Transferase</keyword>
<dbReference type="Gene3D" id="3.30.230.10">
    <property type="match status" value="1"/>
</dbReference>
<evidence type="ECO:0000256" key="1">
    <source>
        <dbReference type="ARBA" id="ARBA00022741"/>
    </source>
</evidence>
<dbReference type="InterPro" id="IPR020568">
    <property type="entry name" value="Ribosomal_Su5_D2-typ_SF"/>
</dbReference>
<dbReference type="GO" id="GO:0004335">
    <property type="term" value="F:galactokinase activity"/>
    <property type="evidence" value="ECO:0007669"/>
    <property type="project" value="TreeGrafter"/>
</dbReference>
<keyword evidence="2" id="KW-0067">ATP-binding</keyword>
<dbReference type="InterPro" id="IPR036554">
    <property type="entry name" value="GHMP_kinase_C_sf"/>
</dbReference>
<dbReference type="GO" id="GO:0005829">
    <property type="term" value="C:cytosol"/>
    <property type="evidence" value="ECO:0007669"/>
    <property type="project" value="TreeGrafter"/>
</dbReference>
<name>Q68BK4_NANBA</name>
<dbReference type="PANTHER" id="PTHR10457">
    <property type="entry name" value="MEVALONATE KINASE/GALACTOKINASE"/>
    <property type="match status" value="1"/>
</dbReference>